<feature type="region of interest" description="Disordered" evidence="1">
    <location>
        <begin position="1"/>
        <end position="25"/>
    </location>
</feature>
<evidence type="ECO:0000313" key="2">
    <source>
        <dbReference type="EMBL" id="UTX43709.1"/>
    </source>
</evidence>
<dbReference type="SUPFAM" id="SSF101908">
    <property type="entry name" value="Putative isomerase YbhE"/>
    <property type="match status" value="1"/>
</dbReference>
<reference evidence="2" key="1">
    <citation type="submission" date="2021-05" db="EMBL/GenBank/DDBJ databases">
        <title>Encephalitozoon hellem ATCC 50604 Complete Genome.</title>
        <authorList>
            <person name="Mascarenhas dos Santos A.C."/>
            <person name="Julian A.T."/>
            <person name="Pombert J.-F."/>
        </authorList>
    </citation>
    <scope>NUCLEOTIDE SEQUENCE</scope>
    <source>
        <strain evidence="2">ATCC 50604</strain>
    </source>
</reference>
<gene>
    <name evidence="2" type="ORF">GPU96_08g14780</name>
</gene>
<accession>A0A9Q9C3Y5</accession>
<protein>
    <recommendedName>
        <fullName evidence="4">WD40 domain-containing protein</fullName>
    </recommendedName>
</protein>
<evidence type="ECO:0000256" key="1">
    <source>
        <dbReference type="SAM" id="MobiDB-lite"/>
    </source>
</evidence>
<feature type="region of interest" description="Disordered" evidence="1">
    <location>
        <begin position="39"/>
        <end position="61"/>
    </location>
</feature>
<dbReference type="AlphaFoldDB" id="A0A9Q9C3Y5"/>
<dbReference type="Proteomes" id="UP001059546">
    <property type="component" value="Chromosome VIII"/>
</dbReference>
<dbReference type="EMBL" id="CP075154">
    <property type="protein sequence ID" value="UTX43709.1"/>
    <property type="molecule type" value="Genomic_DNA"/>
</dbReference>
<evidence type="ECO:0000313" key="3">
    <source>
        <dbReference type="Proteomes" id="UP001059546"/>
    </source>
</evidence>
<evidence type="ECO:0008006" key="4">
    <source>
        <dbReference type="Google" id="ProtNLM"/>
    </source>
</evidence>
<sequence length="366" mass="42114">MSKKAIDDADESGFSYEYTSSDSLETISEEIEEYEREYFGDVSEEESSVSEEKAAWEDSDDDEKIREDYRKTATWLDGKQPKKQVEVRRKRMKFEYEKYLFLSKCRIKLAKARGEYLVVVDTYSNIYILKNFKVHKTLWIEMFGISDFVYIGDVILFSSCKQSNLKEVTFDGEVRNISIRTIEGIRKMVSTGDSIYVAGEQLILLNDSYEVVETIEGKFMDIAVSKGFVYAMSFNGEVIILTSDLQILKKVSPEDKFSFRSIHFFAGRVFIGTEMGIKIFDEDMRPIKEIMNLKNEATGFTAHGDYVVYGSNYTNSLKIILPDMKCYNKFPFNTISISPIKALESDGKNIIICSGRTINVLRIKLE</sequence>
<name>A0A9Q9C3Y5_ENCHE</name>
<organism evidence="2 3">
    <name type="scientific">Encephalitozoon hellem</name>
    <name type="common">Microsporidian parasite</name>
    <dbReference type="NCBI Taxonomy" id="27973"/>
    <lineage>
        <taxon>Eukaryota</taxon>
        <taxon>Fungi</taxon>
        <taxon>Fungi incertae sedis</taxon>
        <taxon>Microsporidia</taxon>
        <taxon>Unikaryonidae</taxon>
        <taxon>Encephalitozoon</taxon>
    </lineage>
</organism>
<proteinExistence type="predicted"/>